<dbReference type="EMBL" id="SEWF01000029">
    <property type="protein sequence ID" value="RYU94214.1"/>
    <property type="molecule type" value="Genomic_DNA"/>
</dbReference>
<feature type="transmembrane region" description="Helical" evidence="1">
    <location>
        <begin position="52"/>
        <end position="75"/>
    </location>
</feature>
<feature type="transmembrane region" description="Helical" evidence="1">
    <location>
        <begin position="81"/>
        <end position="101"/>
    </location>
</feature>
<sequence>MILLQASLFPTEFYLVIPHVILAHLCGVHYLFWQIQPRYQHFSTLEKAGSWAIFAVIVWLAFYALPIWITIFGVVSSASALAANNFTIGLVALFFTGLMILESFITYNHLFKKRLKQFSSGYFALSVVISFIAFICTFVMFGYLAKDVILTELKHPNYAVLF</sequence>
<keyword evidence="1" id="KW-0472">Membrane</keyword>
<keyword evidence="1" id="KW-1133">Transmembrane helix</keyword>
<dbReference type="OrthoDB" id="9828203at2"/>
<dbReference type="RefSeq" id="WP_130022669.1">
    <property type="nucleotide sequence ID" value="NZ_SEWF01000029.1"/>
</dbReference>
<organism evidence="2 3">
    <name type="scientific">Emticicia agri</name>
    <dbReference type="NCBI Taxonomy" id="2492393"/>
    <lineage>
        <taxon>Bacteria</taxon>
        <taxon>Pseudomonadati</taxon>
        <taxon>Bacteroidota</taxon>
        <taxon>Cytophagia</taxon>
        <taxon>Cytophagales</taxon>
        <taxon>Leadbetterellaceae</taxon>
        <taxon>Emticicia</taxon>
    </lineage>
</organism>
<comment type="caution">
    <text evidence="2">The sequence shown here is derived from an EMBL/GenBank/DDBJ whole genome shotgun (WGS) entry which is preliminary data.</text>
</comment>
<dbReference type="AlphaFoldDB" id="A0A4Q5LWV4"/>
<accession>A0A4Q5LWV4</accession>
<evidence type="ECO:0000313" key="2">
    <source>
        <dbReference type="EMBL" id="RYU94214.1"/>
    </source>
</evidence>
<keyword evidence="3" id="KW-1185">Reference proteome</keyword>
<gene>
    <name evidence="2" type="ORF">EWM59_18110</name>
</gene>
<feature type="transmembrane region" description="Helical" evidence="1">
    <location>
        <begin position="13"/>
        <end position="32"/>
    </location>
</feature>
<feature type="transmembrane region" description="Helical" evidence="1">
    <location>
        <begin position="122"/>
        <end position="145"/>
    </location>
</feature>
<name>A0A4Q5LWV4_9BACT</name>
<protein>
    <submittedName>
        <fullName evidence="2">Uncharacterized protein</fullName>
    </submittedName>
</protein>
<proteinExistence type="predicted"/>
<keyword evidence="1" id="KW-0812">Transmembrane</keyword>
<dbReference type="Proteomes" id="UP000293162">
    <property type="component" value="Unassembled WGS sequence"/>
</dbReference>
<evidence type="ECO:0000256" key="1">
    <source>
        <dbReference type="SAM" id="Phobius"/>
    </source>
</evidence>
<evidence type="ECO:0000313" key="3">
    <source>
        <dbReference type="Proteomes" id="UP000293162"/>
    </source>
</evidence>
<reference evidence="2 3" key="1">
    <citation type="submission" date="2019-02" db="EMBL/GenBank/DDBJ databases">
        <title>Bacterial novel species Emticicia sp. 17J42-9 isolated from soil.</title>
        <authorList>
            <person name="Jung H.-Y."/>
        </authorList>
    </citation>
    <scope>NUCLEOTIDE SEQUENCE [LARGE SCALE GENOMIC DNA]</scope>
    <source>
        <strain evidence="2 3">17J42-9</strain>
    </source>
</reference>